<evidence type="ECO:0000313" key="3">
    <source>
        <dbReference type="Proteomes" id="UP000198510"/>
    </source>
</evidence>
<evidence type="ECO:0000256" key="1">
    <source>
        <dbReference type="SAM" id="Phobius"/>
    </source>
</evidence>
<dbReference type="EMBL" id="FNFO01000010">
    <property type="protein sequence ID" value="SDM11638.1"/>
    <property type="molecule type" value="Genomic_DNA"/>
</dbReference>
<dbReference type="PANTHER" id="PTHR34262:SF1">
    <property type="entry name" value="TRANSMEMBRANE PROTEIN 220"/>
    <property type="match status" value="1"/>
</dbReference>
<dbReference type="OrthoDB" id="329078at2"/>
<evidence type="ECO:0000313" key="2">
    <source>
        <dbReference type="EMBL" id="SDM11638.1"/>
    </source>
</evidence>
<reference evidence="2 3" key="1">
    <citation type="submission" date="2016-10" db="EMBL/GenBank/DDBJ databases">
        <authorList>
            <person name="de Groot N.N."/>
        </authorList>
    </citation>
    <scope>NUCLEOTIDE SEQUENCE [LARGE SCALE GENOMIC DNA]</scope>
    <source>
        <strain evidence="2 3">DSM 25186</strain>
    </source>
</reference>
<proteinExistence type="predicted"/>
<keyword evidence="3" id="KW-1185">Reference proteome</keyword>
<dbReference type="Proteomes" id="UP000198510">
    <property type="component" value="Unassembled WGS sequence"/>
</dbReference>
<keyword evidence="1" id="KW-0472">Membrane</keyword>
<dbReference type="AlphaFoldDB" id="A0A1G9QKV3"/>
<accession>A0A1G9QKV3</accession>
<keyword evidence="1" id="KW-1133">Transmembrane helix</keyword>
<feature type="transmembrane region" description="Helical" evidence="1">
    <location>
        <begin position="112"/>
        <end position="128"/>
    </location>
</feature>
<gene>
    <name evidence="2" type="ORF">SAMN05421823_110210</name>
</gene>
<feature type="transmembrane region" description="Helical" evidence="1">
    <location>
        <begin position="40"/>
        <end position="58"/>
    </location>
</feature>
<organism evidence="2 3">
    <name type="scientific">Catalinimonas alkaloidigena</name>
    <dbReference type="NCBI Taxonomy" id="1075417"/>
    <lineage>
        <taxon>Bacteria</taxon>
        <taxon>Pseudomonadati</taxon>
        <taxon>Bacteroidota</taxon>
        <taxon>Cytophagia</taxon>
        <taxon>Cytophagales</taxon>
        <taxon>Catalimonadaceae</taxon>
        <taxon>Catalinimonas</taxon>
    </lineage>
</organism>
<dbReference type="Pfam" id="PF15071">
    <property type="entry name" value="TMEM220"/>
    <property type="match status" value="1"/>
</dbReference>
<sequence length="137" mass="15085">MSCEKNPETLTFTRMKIANWILAVLFALFAVVQYNDPDALLWVLLYGLVAAVAVGAALGRHNAWGTGVLTAAYLLGVFYLAPSVLEWLSSDASLITGMSAERMYVEESRECLGLLMAAVALGFFFWQARRVEAMSRL</sequence>
<feature type="transmembrane region" description="Helical" evidence="1">
    <location>
        <begin position="17"/>
        <end position="34"/>
    </location>
</feature>
<keyword evidence="1 2" id="KW-0812">Transmembrane</keyword>
<protein>
    <submittedName>
        <fullName evidence="2">Transmembrane family 220, helix</fullName>
    </submittedName>
</protein>
<dbReference type="PANTHER" id="PTHR34262">
    <property type="entry name" value="TRANSMEMBRANE PROTEIN 220"/>
    <property type="match status" value="1"/>
</dbReference>
<dbReference type="STRING" id="1075417.SAMN05421823_110210"/>
<dbReference type="InterPro" id="IPR029377">
    <property type="entry name" value="TMEM220"/>
</dbReference>
<feature type="transmembrane region" description="Helical" evidence="1">
    <location>
        <begin position="63"/>
        <end position="81"/>
    </location>
</feature>
<name>A0A1G9QKV3_9BACT</name>